<name>A0A165ZCJ5_METOA</name>
<comment type="caution">
    <text evidence="4">The sequence shown here is derived from an EMBL/GenBank/DDBJ whole genome shotgun (WGS) entry which is preliminary data.</text>
</comment>
<dbReference type="STRING" id="66851.MBORA_18700"/>
<keyword evidence="1" id="KW-0547">Nucleotide-binding</keyword>
<keyword evidence="5" id="KW-1185">Reference proteome</keyword>
<keyword evidence="2" id="KW-0067">ATP-binding</keyword>
<sequence length="252" mass="27868">MLLEIKDLAVEVAGKRVLKNINLSIDEGETHVLLGPNGAGKSTLFLTILGFPQYKVVNGSIKFKGQEITNLTTAERVHLGLGVSFQNPPSIRGVSVKDLLKIISNQDMDEELNSRMKELSDQLKFNDEFLDRDVNYGFSGGEVKRSEILQLLAQMPDFTMFDEPDSGVDIENVELIASEIRTLLDKDKKQINKKRSGLLITHLGYILNFVNADKAHVLIEGVISCSGNPNEIIEEIRKNGFSGCVECAKCSS</sequence>
<dbReference type="PROSITE" id="PS50893">
    <property type="entry name" value="ABC_TRANSPORTER_2"/>
    <property type="match status" value="1"/>
</dbReference>
<evidence type="ECO:0000313" key="4">
    <source>
        <dbReference type="EMBL" id="KZX10539.1"/>
    </source>
</evidence>
<dbReference type="PATRIC" id="fig|66851.6.peg.2039"/>
<dbReference type="EMBL" id="LWMU01000114">
    <property type="protein sequence ID" value="KZX10539.1"/>
    <property type="molecule type" value="Genomic_DNA"/>
</dbReference>
<evidence type="ECO:0000259" key="3">
    <source>
        <dbReference type="PROSITE" id="PS50893"/>
    </source>
</evidence>
<evidence type="ECO:0000256" key="2">
    <source>
        <dbReference type="ARBA" id="ARBA00022840"/>
    </source>
</evidence>
<dbReference type="NCBIfam" id="TIGR01978">
    <property type="entry name" value="sufC"/>
    <property type="match status" value="1"/>
</dbReference>
<dbReference type="InterPro" id="IPR010230">
    <property type="entry name" value="FeS-cluster_ATPase_SufC"/>
</dbReference>
<dbReference type="PANTHER" id="PTHR43204">
    <property type="entry name" value="ABC TRANSPORTER I FAMILY MEMBER 6, CHLOROPLASTIC"/>
    <property type="match status" value="1"/>
</dbReference>
<evidence type="ECO:0000256" key="1">
    <source>
        <dbReference type="ARBA" id="ARBA00022741"/>
    </source>
</evidence>
<dbReference type="SUPFAM" id="SSF52540">
    <property type="entry name" value="P-loop containing nucleoside triphosphate hydrolases"/>
    <property type="match status" value="1"/>
</dbReference>
<dbReference type="InterPro" id="IPR027417">
    <property type="entry name" value="P-loop_NTPase"/>
</dbReference>
<dbReference type="InterPro" id="IPR003439">
    <property type="entry name" value="ABC_transporter-like_ATP-bd"/>
</dbReference>
<evidence type="ECO:0000313" key="5">
    <source>
        <dbReference type="Proteomes" id="UP000077428"/>
    </source>
</evidence>
<dbReference type="RefSeq" id="WP_042691662.1">
    <property type="nucleotide sequence ID" value="NZ_CABMAB010000002.1"/>
</dbReference>
<dbReference type="CDD" id="cd03217">
    <property type="entry name" value="ABC_FeS_Assembly"/>
    <property type="match status" value="1"/>
</dbReference>
<gene>
    <name evidence="4" type="primary">sufC</name>
    <name evidence="4" type="ORF">MBORA_18700</name>
</gene>
<accession>A0A165ZCJ5</accession>
<dbReference type="AlphaFoldDB" id="A0A165ZCJ5"/>
<reference evidence="5" key="1">
    <citation type="journal article" date="2016" name="Genome Announc.">
        <title>Draft Genome Sequences of Methanobrevibacter curvatus DSM11111, Methanobrevibacter cuticularis DSM11139, Methanobrevibacter filiformis DSM11501, and Methanobrevibacter oralis DSM7256.</title>
        <authorList>
            <person name="Poehlein A."/>
            <person name="Seedorf H."/>
        </authorList>
    </citation>
    <scope>NUCLEOTIDE SEQUENCE [LARGE SCALE GENOMIC DNA]</scope>
    <source>
        <strain evidence="5">DSM 7256 / JCM 30027 / ZR</strain>
    </source>
</reference>
<organism evidence="4 5">
    <name type="scientific">Methanobrevibacter oralis</name>
    <dbReference type="NCBI Taxonomy" id="66851"/>
    <lineage>
        <taxon>Archaea</taxon>
        <taxon>Methanobacteriati</taxon>
        <taxon>Methanobacteriota</taxon>
        <taxon>Methanomada group</taxon>
        <taxon>Methanobacteria</taxon>
        <taxon>Methanobacteriales</taxon>
        <taxon>Methanobacteriaceae</taxon>
        <taxon>Methanobrevibacter</taxon>
    </lineage>
</organism>
<dbReference type="Pfam" id="PF00005">
    <property type="entry name" value="ABC_tran"/>
    <property type="match status" value="1"/>
</dbReference>
<dbReference type="Proteomes" id="UP000077428">
    <property type="component" value="Unassembled WGS sequence"/>
</dbReference>
<dbReference type="PANTHER" id="PTHR43204:SF1">
    <property type="entry name" value="ABC TRANSPORTER I FAMILY MEMBER 6, CHLOROPLASTIC"/>
    <property type="match status" value="1"/>
</dbReference>
<dbReference type="OrthoDB" id="18492at2157"/>
<dbReference type="Gene3D" id="3.40.50.300">
    <property type="entry name" value="P-loop containing nucleotide triphosphate hydrolases"/>
    <property type="match status" value="1"/>
</dbReference>
<dbReference type="GO" id="GO:0005524">
    <property type="term" value="F:ATP binding"/>
    <property type="evidence" value="ECO:0007669"/>
    <property type="project" value="UniProtKB-KW"/>
</dbReference>
<feature type="domain" description="ABC transporter" evidence="3">
    <location>
        <begin position="3"/>
        <end position="245"/>
    </location>
</feature>
<dbReference type="GO" id="GO:0016887">
    <property type="term" value="F:ATP hydrolysis activity"/>
    <property type="evidence" value="ECO:0007669"/>
    <property type="project" value="InterPro"/>
</dbReference>
<proteinExistence type="predicted"/>
<protein>
    <submittedName>
        <fullName evidence="4">Vegetative protein 296</fullName>
    </submittedName>
</protein>